<organism evidence="3 4">
    <name type="scientific">Streptomyces triticirhizae</name>
    <dbReference type="NCBI Taxonomy" id="2483353"/>
    <lineage>
        <taxon>Bacteria</taxon>
        <taxon>Bacillati</taxon>
        <taxon>Actinomycetota</taxon>
        <taxon>Actinomycetes</taxon>
        <taxon>Kitasatosporales</taxon>
        <taxon>Streptomycetaceae</taxon>
        <taxon>Streptomyces</taxon>
    </lineage>
</organism>
<comment type="caution">
    <text evidence="3">The sequence shown here is derived from an EMBL/GenBank/DDBJ whole genome shotgun (WGS) entry which is preliminary data.</text>
</comment>
<dbReference type="InterPro" id="IPR039422">
    <property type="entry name" value="MarR/SlyA-like"/>
</dbReference>
<keyword evidence="4" id="KW-1185">Reference proteome</keyword>
<proteinExistence type="predicted"/>
<dbReference type="GO" id="GO:0006950">
    <property type="term" value="P:response to stress"/>
    <property type="evidence" value="ECO:0007669"/>
    <property type="project" value="TreeGrafter"/>
</dbReference>
<dbReference type="SUPFAM" id="SSF46785">
    <property type="entry name" value="Winged helix' DNA-binding domain"/>
    <property type="match status" value="1"/>
</dbReference>
<sequence length="164" mass="17066">MSAPPARPHDDLHWLFARLKQALAGAQVPALARHGLSHWGYTVLLAVAESPAGSQLALARAVSVDKSKLVQILDELERAGLLARRPDPADRRARIVTVTEEGTRVLAAARAEVAAVERRLLAGCEPAAAEALRATLRELVGAPADGLDGGDPGATSCVEPGHGG</sequence>
<accession>A0A3M2LWL6</accession>
<evidence type="ECO:0000256" key="1">
    <source>
        <dbReference type="SAM" id="MobiDB-lite"/>
    </source>
</evidence>
<evidence type="ECO:0000313" key="4">
    <source>
        <dbReference type="Proteomes" id="UP000278673"/>
    </source>
</evidence>
<protein>
    <submittedName>
        <fullName evidence="3">MarR family transcriptional regulator</fullName>
    </submittedName>
</protein>
<dbReference type="GO" id="GO:0003700">
    <property type="term" value="F:DNA-binding transcription factor activity"/>
    <property type="evidence" value="ECO:0007669"/>
    <property type="project" value="InterPro"/>
</dbReference>
<dbReference type="PANTHER" id="PTHR33164:SF99">
    <property type="entry name" value="MARR FAMILY REGULATORY PROTEIN"/>
    <property type="match status" value="1"/>
</dbReference>
<dbReference type="Pfam" id="PF12802">
    <property type="entry name" value="MarR_2"/>
    <property type="match status" value="1"/>
</dbReference>
<dbReference type="PROSITE" id="PS50995">
    <property type="entry name" value="HTH_MARR_2"/>
    <property type="match status" value="1"/>
</dbReference>
<feature type="domain" description="HTH marR-type" evidence="2">
    <location>
        <begin position="9"/>
        <end position="141"/>
    </location>
</feature>
<dbReference type="PANTHER" id="PTHR33164">
    <property type="entry name" value="TRANSCRIPTIONAL REGULATOR, MARR FAMILY"/>
    <property type="match status" value="1"/>
</dbReference>
<gene>
    <name evidence="3" type="ORF">EBN88_10110</name>
</gene>
<dbReference type="Gene3D" id="1.10.10.10">
    <property type="entry name" value="Winged helix-like DNA-binding domain superfamily/Winged helix DNA-binding domain"/>
    <property type="match status" value="1"/>
</dbReference>
<name>A0A3M2LWL6_9ACTN</name>
<dbReference type="InterPro" id="IPR036388">
    <property type="entry name" value="WH-like_DNA-bd_sf"/>
</dbReference>
<evidence type="ECO:0000313" key="3">
    <source>
        <dbReference type="EMBL" id="RMI41934.1"/>
    </source>
</evidence>
<dbReference type="SMART" id="SM00347">
    <property type="entry name" value="HTH_MARR"/>
    <property type="match status" value="1"/>
</dbReference>
<dbReference type="InterPro" id="IPR036390">
    <property type="entry name" value="WH_DNA-bd_sf"/>
</dbReference>
<dbReference type="RefSeq" id="WP_122183478.1">
    <property type="nucleotide sequence ID" value="NZ_RFFJ01000040.1"/>
</dbReference>
<dbReference type="EMBL" id="RFFJ01000040">
    <property type="protein sequence ID" value="RMI41934.1"/>
    <property type="molecule type" value="Genomic_DNA"/>
</dbReference>
<evidence type="ECO:0000259" key="2">
    <source>
        <dbReference type="PROSITE" id="PS50995"/>
    </source>
</evidence>
<feature type="region of interest" description="Disordered" evidence="1">
    <location>
        <begin position="143"/>
        <end position="164"/>
    </location>
</feature>
<dbReference type="Proteomes" id="UP000278673">
    <property type="component" value="Unassembled WGS sequence"/>
</dbReference>
<dbReference type="PRINTS" id="PR00598">
    <property type="entry name" value="HTHMARR"/>
</dbReference>
<dbReference type="InterPro" id="IPR000835">
    <property type="entry name" value="HTH_MarR-typ"/>
</dbReference>
<dbReference type="AlphaFoldDB" id="A0A3M2LWL6"/>
<reference evidence="3 4" key="1">
    <citation type="submission" date="2018-10" db="EMBL/GenBank/DDBJ databases">
        <title>Isolation, diversity and antifungal activity of actinobacteria from wheat.</title>
        <authorList>
            <person name="Han C."/>
        </authorList>
    </citation>
    <scope>NUCLEOTIDE SEQUENCE [LARGE SCALE GENOMIC DNA]</scope>
    <source>
        <strain evidence="3 4">NEAU-YY642</strain>
    </source>
</reference>